<keyword evidence="3" id="KW-1185">Reference proteome</keyword>
<feature type="region of interest" description="Disordered" evidence="1">
    <location>
        <begin position="1"/>
        <end position="21"/>
    </location>
</feature>
<proteinExistence type="predicted"/>
<evidence type="ECO:0000313" key="3">
    <source>
        <dbReference type="Proteomes" id="UP001454036"/>
    </source>
</evidence>
<evidence type="ECO:0000256" key="1">
    <source>
        <dbReference type="SAM" id="MobiDB-lite"/>
    </source>
</evidence>
<dbReference type="Proteomes" id="UP001454036">
    <property type="component" value="Unassembled WGS sequence"/>
</dbReference>
<name>A0AAV3RMN9_LITER</name>
<dbReference type="EMBL" id="BAABME010009665">
    <property type="protein sequence ID" value="GAA0175587.1"/>
    <property type="molecule type" value="Genomic_DNA"/>
</dbReference>
<reference evidence="2 3" key="1">
    <citation type="submission" date="2024-01" db="EMBL/GenBank/DDBJ databases">
        <title>The complete chloroplast genome sequence of Lithospermum erythrorhizon: insights into the phylogenetic relationship among Boraginaceae species and the maternal lineages of purple gromwells.</title>
        <authorList>
            <person name="Okada T."/>
            <person name="Watanabe K."/>
        </authorList>
    </citation>
    <scope>NUCLEOTIDE SEQUENCE [LARGE SCALE GENOMIC DNA]</scope>
</reference>
<evidence type="ECO:0000313" key="2">
    <source>
        <dbReference type="EMBL" id="GAA0175587.1"/>
    </source>
</evidence>
<gene>
    <name evidence="2" type="ORF">LIER_28731</name>
</gene>
<organism evidence="2 3">
    <name type="scientific">Lithospermum erythrorhizon</name>
    <name type="common">Purple gromwell</name>
    <name type="synonym">Lithospermum officinale var. erythrorhizon</name>
    <dbReference type="NCBI Taxonomy" id="34254"/>
    <lineage>
        <taxon>Eukaryota</taxon>
        <taxon>Viridiplantae</taxon>
        <taxon>Streptophyta</taxon>
        <taxon>Embryophyta</taxon>
        <taxon>Tracheophyta</taxon>
        <taxon>Spermatophyta</taxon>
        <taxon>Magnoliopsida</taxon>
        <taxon>eudicotyledons</taxon>
        <taxon>Gunneridae</taxon>
        <taxon>Pentapetalae</taxon>
        <taxon>asterids</taxon>
        <taxon>lamiids</taxon>
        <taxon>Boraginales</taxon>
        <taxon>Boraginaceae</taxon>
        <taxon>Boraginoideae</taxon>
        <taxon>Lithospermeae</taxon>
        <taxon>Lithospermum</taxon>
    </lineage>
</organism>
<dbReference type="AlphaFoldDB" id="A0AAV3RMN9"/>
<sequence length="233" mass="25238">MGSLRTKAQVGHPLNNPLIQKGEEGIMQGPIRVGLGGFTSHPKSKEALPRAAKHKADAIALSTYLGDGRPMPLHSYTDRWVLKVASLSPFSDAKLGVLEALRVTYNVPDHAPFPPPAIPAAPSDQLPLAPLAPAAEPVVVISSSEEYEVASRLLRRYFPFHVLSSFVEPFVAFILTWAHVLGLASFLENQPPESLRCYPGPLRHRGQYFSGLEGKSICFHSSSSIGPRLESSA</sequence>
<comment type="caution">
    <text evidence="2">The sequence shown here is derived from an EMBL/GenBank/DDBJ whole genome shotgun (WGS) entry which is preliminary data.</text>
</comment>
<protein>
    <submittedName>
        <fullName evidence="2">Uncharacterized protein</fullName>
    </submittedName>
</protein>
<accession>A0AAV3RMN9</accession>